<dbReference type="Proteomes" id="UP000030564">
    <property type="component" value="Unassembled WGS sequence"/>
</dbReference>
<evidence type="ECO:0000313" key="2">
    <source>
        <dbReference type="Proteomes" id="UP000030564"/>
    </source>
</evidence>
<protein>
    <submittedName>
        <fullName evidence="1">Uncharacterized protein</fullName>
    </submittedName>
</protein>
<gene>
    <name evidence="1" type="ORF">NZ35_24045</name>
</gene>
<reference evidence="1 2" key="1">
    <citation type="submission" date="2014-10" db="EMBL/GenBank/DDBJ databases">
        <title>Draft genome sequence of Pseudomonas chlororaphis EA105.</title>
        <authorList>
            <person name="McCully L.M."/>
            <person name="Bitzer A.S."/>
            <person name="Spence C."/>
            <person name="Bais H."/>
            <person name="Silby M.W."/>
        </authorList>
    </citation>
    <scope>NUCLEOTIDE SEQUENCE [LARGE SCALE GENOMIC DNA]</scope>
    <source>
        <strain evidence="1 2">EA105</strain>
    </source>
</reference>
<comment type="caution">
    <text evidence="1">The sequence shown here is derived from an EMBL/GenBank/DDBJ whole genome shotgun (WGS) entry which is preliminary data.</text>
</comment>
<name>A0A0A6D7U3_9PSED</name>
<accession>A0A0A6D7U3</accession>
<evidence type="ECO:0000313" key="1">
    <source>
        <dbReference type="EMBL" id="KHA70802.1"/>
    </source>
</evidence>
<dbReference type="AlphaFoldDB" id="A0A0A6D7U3"/>
<organism evidence="1 2">
    <name type="scientific">Pseudomonas chlororaphis</name>
    <dbReference type="NCBI Taxonomy" id="587753"/>
    <lineage>
        <taxon>Bacteria</taxon>
        <taxon>Pseudomonadati</taxon>
        <taxon>Pseudomonadota</taxon>
        <taxon>Gammaproteobacteria</taxon>
        <taxon>Pseudomonadales</taxon>
        <taxon>Pseudomonadaceae</taxon>
        <taxon>Pseudomonas</taxon>
    </lineage>
</organism>
<dbReference type="PATRIC" id="fig|587753.9.peg.4009"/>
<dbReference type="EMBL" id="JSFK01000031">
    <property type="protein sequence ID" value="KHA70802.1"/>
    <property type="molecule type" value="Genomic_DNA"/>
</dbReference>
<sequence>MIFRGTYDEHNWQVLLERWDDLRAQLHGEVIPAREAEGDLEYEKVLASLQASAPCFSPLRRDKCRLSSRRCDG</sequence>
<proteinExistence type="predicted"/>